<name>A0A4R0NHA9_9SPHI</name>
<proteinExistence type="predicted"/>
<dbReference type="AlphaFoldDB" id="A0A4R0NHA9"/>
<feature type="transmembrane region" description="Helical" evidence="1">
    <location>
        <begin position="45"/>
        <end position="67"/>
    </location>
</feature>
<reference evidence="2 3" key="1">
    <citation type="submission" date="2019-02" db="EMBL/GenBank/DDBJ databases">
        <title>Pedobacter sp. RP-1-14 sp. nov., isolated from Arctic soil.</title>
        <authorList>
            <person name="Dahal R.H."/>
        </authorList>
    </citation>
    <scope>NUCLEOTIDE SEQUENCE [LARGE SCALE GENOMIC DNA]</scope>
    <source>
        <strain evidence="2 3">RP-1-14</strain>
    </source>
</reference>
<dbReference type="RefSeq" id="WP_131597180.1">
    <property type="nucleotide sequence ID" value="NZ_SJSL01000005.1"/>
</dbReference>
<sequence>METNNINRLRIAGRFCAKYSFIIGSIIALLFCLTGAVLFQIVGVVFAIAAVGLNLLVFALLFINILIYPHQYIEIGKTMILMLLNIPVAVFYLWLTQEFQHLPL</sequence>
<comment type="caution">
    <text evidence="2">The sequence shown here is derived from an EMBL/GenBank/DDBJ whole genome shotgun (WGS) entry which is preliminary data.</text>
</comment>
<keyword evidence="1" id="KW-0472">Membrane</keyword>
<evidence type="ECO:0000313" key="3">
    <source>
        <dbReference type="Proteomes" id="UP000293347"/>
    </source>
</evidence>
<dbReference type="OrthoDB" id="772900at2"/>
<keyword evidence="1" id="KW-1133">Transmembrane helix</keyword>
<evidence type="ECO:0008006" key="4">
    <source>
        <dbReference type="Google" id="ProtNLM"/>
    </source>
</evidence>
<protein>
    <recommendedName>
        <fullName evidence="4">LIVCS family branched-chain amino acid:cation transporter</fullName>
    </recommendedName>
</protein>
<feature type="transmembrane region" description="Helical" evidence="1">
    <location>
        <begin position="79"/>
        <end position="95"/>
    </location>
</feature>
<keyword evidence="3" id="KW-1185">Reference proteome</keyword>
<evidence type="ECO:0000313" key="2">
    <source>
        <dbReference type="EMBL" id="TCC99845.1"/>
    </source>
</evidence>
<feature type="transmembrane region" description="Helical" evidence="1">
    <location>
        <begin position="21"/>
        <end position="39"/>
    </location>
</feature>
<organism evidence="2 3">
    <name type="scientific">Pedobacter psychroterrae</name>
    <dbReference type="NCBI Taxonomy" id="2530453"/>
    <lineage>
        <taxon>Bacteria</taxon>
        <taxon>Pseudomonadati</taxon>
        <taxon>Bacteroidota</taxon>
        <taxon>Sphingobacteriia</taxon>
        <taxon>Sphingobacteriales</taxon>
        <taxon>Sphingobacteriaceae</taxon>
        <taxon>Pedobacter</taxon>
    </lineage>
</organism>
<keyword evidence="1" id="KW-0812">Transmembrane</keyword>
<dbReference type="Proteomes" id="UP000293347">
    <property type="component" value="Unassembled WGS sequence"/>
</dbReference>
<evidence type="ECO:0000256" key="1">
    <source>
        <dbReference type="SAM" id="Phobius"/>
    </source>
</evidence>
<gene>
    <name evidence="2" type="ORF">EZ437_16515</name>
</gene>
<accession>A0A4R0NHA9</accession>
<dbReference type="EMBL" id="SJSL01000005">
    <property type="protein sequence ID" value="TCC99845.1"/>
    <property type="molecule type" value="Genomic_DNA"/>
</dbReference>